<reference evidence="1 2" key="1">
    <citation type="submission" date="2019-10" db="EMBL/GenBank/DDBJ databases">
        <authorList>
            <person name="Nie G."/>
            <person name="Ming H."/>
            <person name="Yi B."/>
        </authorList>
    </citation>
    <scope>NUCLEOTIDE SEQUENCE [LARGE SCALE GENOMIC DNA]</scope>
    <source>
        <strain evidence="1 2">CFH 90414</strain>
    </source>
</reference>
<accession>A0A6I2F5U9</accession>
<dbReference type="EMBL" id="WJIF01000004">
    <property type="protein sequence ID" value="MRG59969.1"/>
    <property type="molecule type" value="Genomic_DNA"/>
</dbReference>
<evidence type="ECO:0008006" key="3">
    <source>
        <dbReference type="Google" id="ProtNLM"/>
    </source>
</evidence>
<sequence length="159" mass="16615">MTLRDIASFRPAIPADVMEPDGWAVVGLPANFVSGATAQTLAGSLLGRPAEVRFTPVGYAWASSDGGSVASGSPGATWAQLGAREFSATDTSLVFDERGTFQVQPTVTFTAEYRFNGSVWRTIDGTLDVPAPVRSVLVGEFDTVLVAGDCNERPTGPGC</sequence>
<gene>
    <name evidence="1" type="ORF">GE115_08820</name>
</gene>
<dbReference type="Proteomes" id="UP000431080">
    <property type="component" value="Unassembled WGS sequence"/>
</dbReference>
<organism evidence="1 2">
    <name type="scientific">Agromyces agglutinans</name>
    <dbReference type="NCBI Taxonomy" id="2662258"/>
    <lineage>
        <taxon>Bacteria</taxon>
        <taxon>Bacillati</taxon>
        <taxon>Actinomycetota</taxon>
        <taxon>Actinomycetes</taxon>
        <taxon>Micrococcales</taxon>
        <taxon>Microbacteriaceae</taxon>
        <taxon>Agromyces</taxon>
    </lineage>
</organism>
<dbReference type="RefSeq" id="WP_153684438.1">
    <property type="nucleotide sequence ID" value="NZ_WJIF01000004.1"/>
</dbReference>
<proteinExistence type="predicted"/>
<comment type="caution">
    <text evidence="1">The sequence shown here is derived from an EMBL/GenBank/DDBJ whole genome shotgun (WGS) entry which is preliminary data.</text>
</comment>
<name>A0A6I2F5U9_9MICO</name>
<dbReference type="AlphaFoldDB" id="A0A6I2F5U9"/>
<protein>
    <recommendedName>
        <fullName evidence="3">PKD domain-containing protein</fullName>
    </recommendedName>
</protein>
<evidence type="ECO:0000313" key="1">
    <source>
        <dbReference type="EMBL" id="MRG59969.1"/>
    </source>
</evidence>
<keyword evidence="2" id="KW-1185">Reference proteome</keyword>
<evidence type="ECO:0000313" key="2">
    <source>
        <dbReference type="Proteomes" id="UP000431080"/>
    </source>
</evidence>